<dbReference type="InterPro" id="IPR019618">
    <property type="entry name" value="Spore_germination_GerPA"/>
</dbReference>
<sequence>MGRINIRVNNMGDNSSINFGNTVHEEHKAYEKSQGGNLVVGEWAKLVAKNKNKLIDPDGKDMTNIEVTSNSNSKND</sequence>
<feature type="region of interest" description="Disordered" evidence="1">
    <location>
        <begin position="55"/>
        <end position="76"/>
    </location>
</feature>
<proteinExistence type="predicted"/>
<dbReference type="EMBL" id="JBHSOZ010000003">
    <property type="protein sequence ID" value="MFC5711847.1"/>
    <property type="molecule type" value="Genomic_DNA"/>
</dbReference>
<evidence type="ECO:0000313" key="3">
    <source>
        <dbReference type="Proteomes" id="UP001596142"/>
    </source>
</evidence>
<comment type="caution">
    <text evidence="2">The sequence shown here is derived from an EMBL/GenBank/DDBJ whole genome shotgun (WGS) entry which is preliminary data.</text>
</comment>
<keyword evidence="3" id="KW-1185">Reference proteome</keyword>
<dbReference type="Pfam" id="PF10676">
    <property type="entry name" value="gerPA"/>
    <property type="match status" value="1"/>
</dbReference>
<accession>A0ABW0YM75</accession>
<dbReference type="RefSeq" id="WP_385938679.1">
    <property type="nucleotide sequence ID" value="NZ_JBHSOZ010000003.1"/>
</dbReference>
<reference evidence="3" key="1">
    <citation type="journal article" date="2019" name="Int. J. Syst. Evol. Microbiol.">
        <title>The Global Catalogue of Microorganisms (GCM) 10K type strain sequencing project: providing services to taxonomists for standard genome sequencing and annotation.</title>
        <authorList>
            <consortium name="The Broad Institute Genomics Platform"/>
            <consortium name="The Broad Institute Genome Sequencing Center for Infectious Disease"/>
            <person name="Wu L."/>
            <person name="Ma J."/>
        </authorList>
    </citation>
    <scope>NUCLEOTIDE SEQUENCE [LARGE SCALE GENOMIC DNA]</scope>
    <source>
        <strain evidence="3">CECT 7184</strain>
    </source>
</reference>
<name>A0ABW0YM75_9BACI</name>
<evidence type="ECO:0000256" key="1">
    <source>
        <dbReference type="SAM" id="MobiDB-lite"/>
    </source>
</evidence>
<protein>
    <submittedName>
        <fullName evidence="2">Spore germination protein</fullName>
    </submittedName>
</protein>
<feature type="compositionally biased region" description="Polar residues" evidence="1">
    <location>
        <begin position="65"/>
        <end position="76"/>
    </location>
</feature>
<organism evidence="2 3">
    <name type="scientific">Thalassorhabdus alkalitolerans</name>
    <dbReference type="NCBI Taxonomy" id="2282697"/>
    <lineage>
        <taxon>Bacteria</taxon>
        <taxon>Bacillati</taxon>
        <taxon>Bacillota</taxon>
        <taxon>Bacilli</taxon>
        <taxon>Bacillales</taxon>
        <taxon>Bacillaceae</taxon>
        <taxon>Thalassorhabdus</taxon>
    </lineage>
</organism>
<evidence type="ECO:0000313" key="2">
    <source>
        <dbReference type="EMBL" id="MFC5711847.1"/>
    </source>
</evidence>
<gene>
    <name evidence="2" type="ORF">ACFPU1_03555</name>
</gene>
<dbReference type="Proteomes" id="UP001596142">
    <property type="component" value="Unassembled WGS sequence"/>
</dbReference>